<evidence type="ECO:0000313" key="2">
    <source>
        <dbReference type="Proteomes" id="UP000789525"/>
    </source>
</evidence>
<accession>A0ACA9LFZ7</accession>
<reference evidence="1" key="1">
    <citation type="submission" date="2021-06" db="EMBL/GenBank/DDBJ databases">
        <authorList>
            <person name="Kallberg Y."/>
            <person name="Tangrot J."/>
            <person name="Rosling A."/>
        </authorList>
    </citation>
    <scope>NUCLEOTIDE SEQUENCE</scope>
    <source>
        <strain evidence="1">CL356</strain>
    </source>
</reference>
<comment type="caution">
    <text evidence="1">The sequence shown here is derived from an EMBL/GenBank/DDBJ whole genome shotgun (WGS) entry which is preliminary data.</text>
</comment>
<dbReference type="EMBL" id="CAJVPT010005850">
    <property type="protein sequence ID" value="CAG8524562.1"/>
    <property type="molecule type" value="Genomic_DNA"/>
</dbReference>
<protein>
    <submittedName>
        <fullName evidence="1">12348_t:CDS:1</fullName>
    </submittedName>
</protein>
<keyword evidence="2" id="KW-1185">Reference proteome</keyword>
<dbReference type="Proteomes" id="UP000789525">
    <property type="component" value="Unassembled WGS sequence"/>
</dbReference>
<sequence>MSDLKDGNTQKHVPNWKKFLTLKSTSSTEAVGKNSRAGENDLKLKRGPIDDVSLIDSKIQEQNNFDIEEKGTGTSRRKKKLKPSKEKNNESTENTSENLELLVAQSEISIPNELPTAAKIADLAGQARESTSREAQAIVNKSELESADGDKGEEKSAETLESTTKFARALEILRILS</sequence>
<name>A0ACA9LFZ7_9GLOM</name>
<gene>
    <name evidence="1" type="ORF">ACOLOM_LOCUS3806</name>
</gene>
<evidence type="ECO:0000313" key="1">
    <source>
        <dbReference type="EMBL" id="CAG8524562.1"/>
    </source>
</evidence>
<proteinExistence type="predicted"/>
<organism evidence="1 2">
    <name type="scientific">Acaulospora colombiana</name>
    <dbReference type="NCBI Taxonomy" id="27376"/>
    <lineage>
        <taxon>Eukaryota</taxon>
        <taxon>Fungi</taxon>
        <taxon>Fungi incertae sedis</taxon>
        <taxon>Mucoromycota</taxon>
        <taxon>Glomeromycotina</taxon>
        <taxon>Glomeromycetes</taxon>
        <taxon>Diversisporales</taxon>
        <taxon>Acaulosporaceae</taxon>
        <taxon>Acaulospora</taxon>
    </lineage>
</organism>